<keyword evidence="2" id="KW-1185">Reference proteome</keyword>
<evidence type="ECO:0000313" key="2">
    <source>
        <dbReference type="Proteomes" id="UP000217696"/>
    </source>
</evidence>
<gene>
    <name evidence="1" type="ORF">CB4_02191</name>
</gene>
<evidence type="ECO:0000313" key="1">
    <source>
        <dbReference type="EMBL" id="BAU28017.1"/>
    </source>
</evidence>
<dbReference type="AlphaFoldDB" id="A0A0U5AW88"/>
<dbReference type="Proteomes" id="UP000217696">
    <property type="component" value="Chromosome"/>
</dbReference>
<proteinExistence type="predicted"/>
<dbReference type="RefSeq" id="WP_096465808.1">
    <property type="nucleotide sequence ID" value="NZ_AP017312.1"/>
</dbReference>
<accession>A0A0U5AW88</accession>
<dbReference type="OrthoDB" id="2970464at2"/>
<reference evidence="1 2" key="1">
    <citation type="submission" date="2015-12" db="EMBL/GenBank/DDBJ databases">
        <title>Genome sequence of Aneurinibacillus soli.</title>
        <authorList>
            <person name="Lee J.S."/>
            <person name="Lee K.C."/>
            <person name="Kim K.K."/>
            <person name="Lee B.W."/>
        </authorList>
    </citation>
    <scope>NUCLEOTIDE SEQUENCE [LARGE SCALE GENOMIC DNA]</scope>
    <source>
        <strain evidence="1 2">CB4</strain>
    </source>
</reference>
<organism evidence="1 2">
    <name type="scientific">Aneurinibacillus soli</name>
    <dbReference type="NCBI Taxonomy" id="1500254"/>
    <lineage>
        <taxon>Bacteria</taxon>
        <taxon>Bacillati</taxon>
        <taxon>Bacillota</taxon>
        <taxon>Bacilli</taxon>
        <taxon>Bacillales</taxon>
        <taxon>Paenibacillaceae</taxon>
        <taxon>Aneurinibacillus group</taxon>
        <taxon>Aneurinibacillus</taxon>
    </lineage>
</organism>
<name>A0A0U5AW88_9BACL</name>
<dbReference type="PROSITE" id="PS51257">
    <property type="entry name" value="PROKAR_LIPOPROTEIN"/>
    <property type="match status" value="1"/>
</dbReference>
<sequence>MREIFAIILLGVFLVTAGCTSFNKTSGKEIKSEAEVNQKKTEKNSPVNTSIGREHDFTYLEQLPNDKVEKYNQFLKDGDVTHLTDFTPEQIVLIYMNLVLRQDVDKIYLLTYDNGQLPSLATFENKYDQYLSQHLTDNYLKYRFYDSISVDEKTRKKEDVAVQIKIIYGSITEVMIYGLKKEKNVWEMDLYHLVGK</sequence>
<dbReference type="EMBL" id="AP017312">
    <property type="protein sequence ID" value="BAU28017.1"/>
    <property type="molecule type" value="Genomic_DNA"/>
</dbReference>
<protein>
    <submittedName>
        <fullName evidence="1">Uncharacterized protein</fullName>
    </submittedName>
</protein>
<dbReference type="KEGG" id="asoc:CB4_02191"/>